<sequence length="415" mass="47882">MGKIRTSFGRVKFKSIKEAIRDAGYTLDETDKQAVLIWHDSLKDLDYFRNLKPWQVVNRIPSANVLCRKVPFARIIQKISQFFPNEYSFFPKSYILPFKNTDFLKSLKKKKYRYIIKPDSGSLGLGIKIINSGGQYSPDGELAVAQRYIPSLLLDKTKFDLRIYVLVASISPLEIYVYRDGLARFCTEKSEGKNTIFSQITNVTLNKSNTTMDHIADVSRLISDIFPRLEAMGINIEQLWKKIDEVIVLSIIAAHRFLVNSEQWQCPRLIYGRCFQIFGFDILLDENANPHVLEINYRPSLDYYRGPERRMKVSMISDAVRIACPYSFVQQAIDSRGWGWNIDEWTVWAMTANISQEAQLEKERAYSNSNFQRVYPVEGPQMSLYDRVMKKADSMPMDFLPGIKLPLNVVRGGEA</sequence>
<protein>
    <submittedName>
        <fullName evidence="4">Tubulin-tyrosine ligase family protein</fullName>
    </submittedName>
</protein>
<dbReference type="SUPFAM" id="SSF56059">
    <property type="entry name" value="Glutathione synthetase ATP-binding domain-like"/>
    <property type="match status" value="1"/>
</dbReference>
<dbReference type="GO" id="GO:0005524">
    <property type="term" value="F:ATP binding"/>
    <property type="evidence" value="ECO:0007669"/>
    <property type="project" value="UniProtKB-KW"/>
</dbReference>
<dbReference type="PANTHER" id="PTHR12241:SF154">
    <property type="entry name" value="TUBULIN POLYGLUTAMYLASE TTLL11"/>
    <property type="match status" value="1"/>
</dbReference>
<dbReference type="SMR" id="A2DBP0"/>
<dbReference type="VEuPathDB" id="TrichDB:TVAGG3_0381150"/>
<dbReference type="PROSITE" id="PS51221">
    <property type="entry name" value="TTL"/>
    <property type="match status" value="1"/>
</dbReference>
<reference evidence="4" key="1">
    <citation type="submission" date="2006-10" db="EMBL/GenBank/DDBJ databases">
        <authorList>
            <person name="Amadeo P."/>
            <person name="Zhao Q."/>
            <person name="Wortman J."/>
            <person name="Fraser-Liggett C."/>
            <person name="Carlton J."/>
        </authorList>
    </citation>
    <scope>NUCLEOTIDE SEQUENCE</scope>
    <source>
        <strain evidence="4">G3</strain>
    </source>
</reference>
<evidence type="ECO:0000256" key="2">
    <source>
        <dbReference type="ARBA" id="ARBA00022741"/>
    </source>
</evidence>
<dbReference type="EMBL" id="DS113185">
    <property type="protein sequence ID" value="EAY22243.1"/>
    <property type="molecule type" value="Genomic_DNA"/>
</dbReference>
<keyword evidence="2" id="KW-0547">Nucleotide-binding</keyword>
<accession>A2DBP0</accession>
<dbReference type="eggNOG" id="KOG2158">
    <property type="taxonomic scope" value="Eukaryota"/>
</dbReference>
<dbReference type="InParanoid" id="A2DBP0"/>
<evidence type="ECO:0000256" key="3">
    <source>
        <dbReference type="ARBA" id="ARBA00022840"/>
    </source>
</evidence>
<evidence type="ECO:0000313" key="5">
    <source>
        <dbReference type="Proteomes" id="UP000001542"/>
    </source>
</evidence>
<name>A2DBP0_TRIV3</name>
<keyword evidence="1 4" id="KW-0436">Ligase</keyword>
<dbReference type="Gene3D" id="3.30.470.20">
    <property type="entry name" value="ATP-grasp fold, B domain"/>
    <property type="match status" value="1"/>
</dbReference>
<dbReference type="AlphaFoldDB" id="A2DBP0"/>
<dbReference type="FunCoup" id="A2DBP0">
    <property type="interactions" value="1"/>
</dbReference>
<dbReference type="KEGG" id="tva:5467798"/>
<gene>
    <name evidence="4" type="ORF">TVAG_094180</name>
</gene>
<dbReference type="VEuPathDB" id="TrichDB:TVAG_094180"/>
<dbReference type="Pfam" id="PF03133">
    <property type="entry name" value="TTL"/>
    <property type="match status" value="1"/>
</dbReference>
<keyword evidence="3" id="KW-0067">ATP-binding</keyword>
<evidence type="ECO:0000256" key="1">
    <source>
        <dbReference type="ARBA" id="ARBA00022598"/>
    </source>
</evidence>
<proteinExistence type="predicted"/>
<reference evidence="4" key="2">
    <citation type="journal article" date="2007" name="Science">
        <title>Draft genome sequence of the sexually transmitted pathogen Trichomonas vaginalis.</title>
        <authorList>
            <person name="Carlton J.M."/>
            <person name="Hirt R.P."/>
            <person name="Silva J.C."/>
            <person name="Delcher A.L."/>
            <person name="Schatz M."/>
            <person name="Zhao Q."/>
            <person name="Wortman J.R."/>
            <person name="Bidwell S.L."/>
            <person name="Alsmark U.C.M."/>
            <person name="Besteiro S."/>
            <person name="Sicheritz-Ponten T."/>
            <person name="Noel C.J."/>
            <person name="Dacks J.B."/>
            <person name="Foster P.G."/>
            <person name="Simillion C."/>
            <person name="Van de Peer Y."/>
            <person name="Miranda-Saavedra D."/>
            <person name="Barton G.J."/>
            <person name="Westrop G.D."/>
            <person name="Mueller S."/>
            <person name="Dessi D."/>
            <person name="Fiori P.L."/>
            <person name="Ren Q."/>
            <person name="Paulsen I."/>
            <person name="Zhang H."/>
            <person name="Bastida-Corcuera F.D."/>
            <person name="Simoes-Barbosa A."/>
            <person name="Brown M.T."/>
            <person name="Hayes R.D."/>
            <person name="Mukherjee M."/>
            <person name="Okumura C.Y."/>
            <person name="Schneider R."/>
            <person name="Smith A.J."/>
            <person name="Vanacova S."/>
            <person name="Villalvazo M."/>
            <person name="Haas B.J."/>
            <person name="Pertea M."/>
            <person name="Feldblyum T.V."/>
            <person name="Utterback T.R."/>
            <person name="Shu C.L."/>
            <person name="Osoegawa K."/>
            <person name="de Jong P.J."/>
            <person name="Hrdy I."/>
            <person name="Horvathova L."/>
            <person name="Zubacova Z."/>
            <person name="Dolezal P."/>
            <person name="Malik S.B."/>
            <person name="Logsdon J.M. Jr."/>
            <person name="Henze K."/>
            <person name="Gupta A."/>
            <person name="Wang C.C."/>
            <person name="Dunne R.L."/>
            <person name="Upcroft J.A."/>
            <person name="Upcroft P."/>
            <person name="White O."/>
            <person name="Salzberg S.L."/>
            <person name="Tang P."/>
            <person name="Chiu C.-H."/>
            <person name="Lee Y.-S."/>
            <person name="Embley T.M."/>
            <person name="Coombs G.H."/>
            <person name="Mottram J.C."/>
            <person name="Tachezy J."/>
            <person name="Fraser-Liggett C.M."/>
            <person name="Johnson P.J."/>
        </authorList>
    </citation>
    <scope>NUCLEOTIDE SEQUENCE [LARGE SCALE GENOMIC DNA]</scope>
    <source>
        <strain evidence="4">G3</strain>
    </source>
</reference>
<organism evidence="4 5">
    <name type="scientific">Trichomonas vaginalis (strain ATCC PRA-98 / G3)</name>
    <dbReference type="NCBI Taxonomy" id="412133"/>
    <lineage>
        <taxon>Eukaryota</taxon>
        <taxon>Metamonada</taxon>
        <taxon>Parabasalia</taxon>
        <taxon>Trichomonadida</taxon>
        <taxon>Trichomonadidae</taxon>
        <taxon>Trichomonas</taxon>
    </lineage>
</organism>
<dbReference type="RefSeq" id="XP_001583229.1">
    <property type="nucleotide sequence ID" value="XM_001583179.1"/>
</dbReference>
<keyword evidence="5" id="KW-1185">Reference proteome</keyword>
<dbReference type="GO" id="GO:0015631">
    <property type="term" value="F:tubulin binding"/>
    <property type="evidence" value="ECO:0000318"/>
    <property type="project" value="GO_Central"/>
</dbReference>
<dbReference type="InterPro" id="IPR004344">
    <property type="entry name" value="TTL/TTLL_fam"/>
</dbReference>
<dbReference type="PANTHER" id="PTHR12241">
    <property type="entry name" value="TUBULIN POLYGLUTAMYLASE"/>
    <property type="match status" value="1"/>
</dbReference>
<dbReference type="GO" id="GO:0036064">
    <property type="term" value="C:ciliary basal body"/>
    <property type="evidence" value="ECO:0000318"/>
    <property type="project" value="GO_Central"/>
</dbReference>
<dbReference type="GO" id="GO:0070740">
    <property type="term" value="F:tubulin-glutamic acid ligase activity"/>
    <property type="evidence" value="ECO:0000318"/>
    <property type="project" value="GO_Central"/>
</dbReference>
<dbReference type="OrthoDB" id="202825at2759"/>
<dbReference type="Proteomes" id="UP000001542">
    <property type="component" value="Unassembled WGS sequence"/>
</dbReference>
<evidence type="ECO:0000313" key="4">
    <source>
        <dbReference type="EMBL" id="EAY22243.1"/>
    </source>
</evidence>
<dbReference type="GO" id="GO:0000226">
    <property type="term" value="P:microtubule cytoskeleton organization"/>
    <property type="evidence" value="ECO:0000318"/>
    <property type="project" value="GO_Central"/>
</dbReference>